<sequence>RCDDLPSGERPTLTLYTKEPCPLCDELKLELNPYMSRINFSTVDISKKENLRYLRLYRYEIPVVFLNGQYLCKHRLDKNLLDYRLQEIESRR</sequence>
<dbReference type="Gene3D" id="3.40.30.10">
    <property type="entry name" value="Glutaredoxin"/>
    <property type="match status" value="1"/>
</dbReference>
<dbReference type="InParanoid" id="A0A6P7G3F4"/>
<dbReference type="InterPro" id="IPR052565">
    <property type="entry name" value="Glutaredoxin-like_YDR286C"/>
</dbReference>
<keyword evidence="1" id="KW-0813">Transport</keyword>
<dbReference type="InterPro" id="IPR008554">
    <property type="entry name" value="Glutaredoxin-like"/>
</dbReference>
<name>A0A6P7G3F4_DIAVI</name>
<proteinExistence type="inferred from homology"/>
<dbReference type="AlphaFoldDB" id="A0A6P7G3F4"/>
<keyword evidence="1" id="KW-0249">Electron transport</keyword>
<dbReference type="InterPro" id="IPR036249">
    <property type="entry name" value="Thioredoxin-like_sf"/>
</dbReference>
<accession>A0A6P7G3F4</accession>
<dbReference type="RefSeq" id="XP_028139553.1">
    <property type="nucleotide sequence ID" value="XM_028283752.1"/>
</dbReference>
<organism evidence="2">
    <name type="scientific">Diabrotica virgifera virgifera</name>
    <name type="common">western corn rootworm</name>
    <dbReference type="NCBI Taxonomy" id="50390"/>
    <lineage>
        <taxon>Eukaryota</taxon>
        <taxon>Metazoa</taxon>
        <taxon>Ecdysozoa</taxon>
        <taxon>Arthropoda</taxon>
        <taxon>Hexapoda</taxon>
        <taxon>Insecta</taxon>
        <taxon>Pterygota</taxon>
        <taxon>Neoptera</taxon>
        <taxon>Endopterygota</taxon>
        <taxon>Coleoptera</taxon>
        <taxon>Polyphaga</taxon>
        <taxon>Cucujiformia</taxon>
        <taxon>Chrysomeloidea</taxon>
        <taxon>Chrysomelidae</taxon>
        <taxon>Galerucinae</taxon>
        <taxon>Diabroticina</taxon>
        <taxon>Diabroticites</taxon>
        <taxon>Diabrotica</taxon>
    </lineage>
</organism>
<evidence type="ECO:0000256" key="1">
    <source>
        <dbReference type="RuleBase" id="RU363082"/>
    </source>
</evidence>
<dbReference type="PANTHER" id="PTHR33558">
    <property type="entry name" value="GLUTAREDOXIN-LIKE PROTEIN C5ORF63 HOMOLOG"/>
    <property type="match status" value="1"/>
</dbReference>
<comment type="similarity">
    <text evidence="1">Belongs to the glutaredoxin family.</text>
</comment>
<feature type="non-terminal residue" evidence="2">
    <location>
        <position position="1"/>
    </location>
</feature>
<dbReference type="PANTHER" id="PTHR33558:SF1">
    <property type="entry name" value="GLUTAREDOXIN-LIKE PROTEIN C5ORF63 HOMOLOG"/>
    <property type="match status" value="1"/>
</dbReference>
<protein>
    <recommendedName>
        <fullName evidence="1">Glutaredoxin-like protein</fullName>
    </recommendedName>
</protein>
<dbReference type="SUPFAM" id="SSF52833">
    <property type="entry name" value="Thioredoxin-like"/>
    <property type="match status" value="1"/>
</dbReference>
<reference evidence="2" key="1">
    <citation type="submission" date="2025-08" db="UniProtKB">
        <authorList>
            <consortium name="RefSeq"/>
        </authorList>
    </citation>
    <scope>IDENTIFICATION</scope>
    <source>
        <tissue evidence="2">Whole insect</tissue>
    </source>
</reference>
<gene>
    <name evidence="2" type="primary">LOC114333758</name>
</gene>
<dbReference type="Pfam" id="PF05768">
    <property type="entry name" value="Glrx-like"/>
    <property type="match status" value="1"/>
</dbReference>
<evidence type="ECO:0000313" key="2">
    <source>
        <dbReference type="RefSeq" id="XP_028139553.1"/>
    </source>
</evidence>